<dbReference type="AlphaFoldDB" id="A0A7V2B029"/>
<dbReference type="GO" id="GO:0005886">
    <property type="term" value="C:plasma membrane"/>
    <property type="evidence" value="ECO:0007669"/>
    <property type="project" value="TreeGrafter"/>
</dbReference>
<evidence type="ECO:0000313" key="2">
    <source>
        <dbReference type="EMBL" id="HER95791.1"/>
    </source>
</evidence>
<name>A0A7V2B029_RHOMR</name>
<feature type="transmembrane region" description="Helical" evidence="1">
    <location>
        <begin position="437"/>
        <end position="458"/>
    </location>
</feature>
<feature type="transmembrane region" description="Helical" evidence="1">
    <location>
        <begin position="185"/>
        <end position="204"/>
    </location>
</feature>
<keyword evidence="1" id="KW-1133">Transmembrane helix</keyword>
<feature type="transmembrane region" description="Helical" evidence="1">
    <location>
        <begin position="110"/>
        <end position="134"/>
    </location>
</feature>
<dbReference type="GO" id="GO:0015209">
    <property type="term" value="F:cytosine transmembrane transporter activity"/>
    <property type="evidence" value="ECO:0007669"/>
    <property type="project" value="InterPro"/>
</dbReference>
<dbReference type="PANTHER" id="PTHR30569:SF0">
    <property type="entry name" value="CYTOSINE PERMEASE"/>
    <property type="match status" value="1"/>
</dbReference>
<accession>A0A7V2B029</accession>
<comment type="caution">
    <text evidence="2">The sequence shown here is derived from an EMBL/GenBank/DDBJ whole genome shotgun (WGS) entry which is preliminary data.</text>
</comment>
<sequence>MKLSSRIQALAVRLDKLNEFDREPVKPNRLQGLASFLGFYAGEHVAGTEFVIGPLFVAHGVAAADLISGLLVGNFLAVLSWAFICAPIAVRTRLNLYWQLRKIAGPYLLVLYNLVNALMFCFLAGAMISVAATAVGLPFDMKMPGLDDLYPNSIGWVLTVLAVGAVVTVFAILGFEKIAQLGKIAAPWMLLVFVACAIAVLPQLGVHSWSDFWRVAQEKIWTGQPMAERVRFTFWHVVFFSWFTNMAMHIGMADLTVLRFARKWTYGFASAAGMYLGHFVAWIASGILVAVALDQGRDVAPGPIAYLGAGVAGLIAVVVAGWTTANPTIYRAGLAIQTITPNWKRWKVTLAVGAVTTLAALFPAIMMRLLDFVALYGLLLMPMGAVIFADFWLLPLLGLRANYAEWRRLLFSWPAAIAWMGTLLVCGALNTFLGWQIFFLGLPGWFVAVVLYVGLSYLQQHRAVPLPATEITENLQRSEPC</sequence>
<feature type="transmembrane region" description="Helical" evidence="1">
    <location>
        <begin position="264"/>
        <end position="292"/>
    </location>
</feature>
<protein>
    <submittedName>
        <fullName evidence="2">Uncharacterized protein</fullName>
    </submittedName>
</protein>
<feature type="transmembrane region" description="Helical" evidence="1">
    <location>
        <begin position="346"/>
        <end position="367"/>
    </location>
</feature>
<organism evidence="2">
    <name type="scientific">Rhodothermus marinus</name>
    <name type="common">Rhodothermus obamensis</name>
    <dbReference type="NCBI Taxonomy" id="29549"/>
    <lineage>
        <taxon>Bacteria</taxon>
        <taxon>Pseudomonadati</taxon>
        <taxon>Rhodothermota</taxon>
        <taxon>Rhodothermia</taxon>
        <taxon>Rhodothermales</taxon>
        <taxon>Rhodothermaceae</taxon>
        <taxon>Rhodothermus</taxon>
    </lineage>
</organism>
<keyword evidence="1" id="KW-0472">Membrane</keyword>
<feature type="transmembrane region" description="Helical" evidence="1">
    <location>
        <begin position="232"/>
        <end position="252"/>
    </location>
</feature>
<feature type="transmembrane region" description="Helical" evidence="1">
    <location>
        <begin position="373"/>
        <end position="397"/>
    </location>
</feature>
<dbReference type="InterPro" id="IPR030191">
    <property type="entry name" value="CodB"/>
</dbReference>
<dbReference type="Gene3D" id="1.10.4160.10">
    <property type="entry name" value="Hydantoin permease"/>
    <property type="match status" value="1"/>
</dbReference>
<feature type="transmembrane region" description="Helical" evidence="1">
    <location>
        <begin position="304"/>
        <end position="325"/>
    </location>
</feature>
<gene>
    <name evidence="2" type="ORF">ENO59_04660</name>
</gene>
<proteinExistence type="predicted"/>
<reference evidence="2" key="1">
    <citation type="journal article" date="2020" name="mSystems">
        <title>Genome- and Community-Level Interaction Insights into Carbon Utilization and Element Cycling Functions of Hydrothermarchaeota in Hydrothermal Sediment.</title>
        <authorList>
            <person name="Zhou Z."/>
            <person name="Liu Y."/>
            <person name="Xu W."/>
            <person name="Pan J."/>
            <person name="Luo Z.H."/>
            <person name="Li M."/>
        </authorList>
    </citation>
    <scope>NUCLEOTIDE SEQUENCE [LARGE SCALE GENOMIC DNA]</scope>
    <source>
        <strain evidence="2">SpSt-143</strain>
    </source>
</reference>
<dbReference type="PANTHER" id="PTHR30569">
    <property type="entry name" value="CYTOSINE TRANSPORTER CODB"/>
    <property type="match status" value="1"/>
</dbReference>
<feature type="transmembrane region" description="Helical" evidence="1">
    <location>
        <begin position="409"/>
        <end position="431"/>
    </location>
</feature>
<evidence type="ECO:0000256" key="1">
    <source>
        <dbReference type="SAM" id="Phobius"/>
    </source>
</evidence>
<dbReference type="EMBL" id="DSGB01000004">
    <property type="protein sequence ID" value="HER95791.1"/>
    <property type="molecule type" value="Genomic_DNA"/>
</dbReference>
<keyword evidence="1" id="KW-0812">Transmembrane</keyword>
<feature type="transmembrane region" description="Helical" evidence="1">
    <location>
        <begin position="66"/>
        <end position="90"/>
    </location>
</feature>
<feature type="transmembrane region" description="Helical" evidence="1">
    <location>
        <begin position="154"/>
        <end position="173"/>
    </location>
</feature>